<keyword evidence="3 5" id="KW-0067">ATP-binding</keyword>
<feature type="domain" description="AAA+ ATPase" evidence="4">
    <location>
        <begin position="517"/>
        <end position="649"/>
    </location>
</feature>
<dbReference type="InterPro" id="IPR050221">
    <property type="entry name" value="26S_Proteasome_ATPase"/>
</dbReference>
<gene>
    <name evidence="5" type="ORF">FPL14_07820</name>
</gene>
<dbReference type="EMBL" id="CP041969">
    <property type="protein sequence ID" value="QMV41112.1"/>
    <property type="molecule type" value="Genomic_DNA"/>
</dbReference>
<evidence type="ECO:0000256" key="2">
    <source>
        <dbReference type="ARBA" id="ARBA00022741"/>
    </source>
</evidence>
<dbReference type="KEGG" id="cchl:FPL14_07820"/>
<keyword evidence="2" id="KW-0547">Nucleotide-binding</keyword>
<dbReference type="InterPro" id="IPR003593">
    <property type="entry name" value="AAA+_ATPase"/>
</dbReference>
<dbReference type="PANTHER" id="PTHR23073">
    <property type="entry name" value="26S PROTEASOME REGULATORY SUBUNIT"/>
    <property type="match status" value="1"/>
</dbReference>
<dbReference type="SUPFAM" id="SSF52540">
    <property type="entry name" value="P-loop containing nucleoside triphosphate hydrolases"/>
    <property type="match status" value="2"/>
</dbReference>
<dbReference type="RefSeq" id="WP_182302472.1">
    <property type="nucleotide sequence ID" value="NZ_CP041969.1"/>
</dbReference>
<dbReference type="Gene3D" id="1.10.8.60">
    <property type="match status" value="1"/>
</dbReference>
<dbReference type="CDD" id="cd19481">
    <property type="entry name" value="RecA-like_protease"/>
    <property type="match status" value="1"/>
</dbReference>
<dbReference type="GO" id="GO:0016887">
    <property type="term" value="F:ATP hydrolysis activity"/>
    <property type="evidence" value="ECO:0007669"/>
    <property type="project" value="InterPro"/>
</dbReference>
<evidence type="ECO:0000259" key="4">
    <source>
        <dbReference type="SMART" id="SM00382"/>
    </source>
</evidence>
<dbReference type="Pfam" id="PF00004">
    <property type="entry name" value="AAA"/>
    <property type="match status" value="1"/>
</dbReference>
<sequence length="742" mass="82659">MGHPVPYRNGQEHLTDEFHWLEAGLRTLLEIGGGNPQANPLVGTRGLVVTADELRELEREDKGDHPAESWLQYIEDRRRWEQSIAASAEASMKAGIDLPLSLLCSRLRLTVWERRLLVLCLAAEHSRKYEKWFAYFNDDATCKMPTPDLALRLLCDAVGEQSRARSHLSGNGVVRGLLLESEDPFAGSGNGAGHYARPKLKTAIRLDERAVSFLLQTEVTDSRLEGIVTPFDPQEIETLPLLVPNDPVMGSVSGLAERLDEGHVPFIHLFGPVGGGKRLRLRHLASARRQRLLVVSLRGMPADSERAEIAMSRIVREAALTDAAICLAEDRAVSGSTVAHLEQWDSALAKYARFARRPLVCWTSNVRRQPTELPMPPRAGWICGEVAVPAAAVREMFWKAEASDSDRQLPETLWQELADKYRFTPGQIESAWRQAAALAAGRGQTVPNRADLETASRGQFRHRLAQLADRIVPARTWDDLVLAEEPYSLIKEACNRFAYRETVYERWGFGRKLPYGKGLSLLFSGPPGTGKTMAAEIIAGELGLELYRIDLSRIVSKYIGETEQRLSELFSEAENSGAILFFDEGDALFGKRTEVKDAHDKYANLEAAYLLQRIEAYDGVTILATNLLQNMDEALIRRMSFVVKFPFPGPDEREKIFRAHLPPTAPVSDGLDLAFLAARLDVSGGYIKNIVLAAAFLAAGDRMPIGMEHFARAARQELRKMGKILVKETFSPFFDSNFETFG</sequence>
<comment type="similarity">
    <text evidence="1">Belongs to the AAA ATPase family.</text>
</comment>
<dbReference type="InterPro" id="IPR054472">
    <property type="entry name" value="WHD"/>
</dbReference>
<proteinExistence type="inferred from homology"/>
<evidence type="ECO:0000256" key="1">
    <source>
        <dbReference type="ARBA" id="ARBA00006914"/>
    </source>
</evidence>
<keyword evidence="6" id="KW-1185">Reference proteome</keyword>
<evidence type="ECO:0000313" key="6">
    <source>
        <dbReference type="Proteomes" id="UP000515679"/>
    </source>
</evidence>
<dbReference type="Pfam" id="PF22977">
    <property type="entry name" value="WHD"/>
    <property type="match status" value="1"/>
</dbReference>
<reference evidence="5 6" key="1">
    <citation type="submission" date="2019-07" db="EMBL/GenBank/DDBJ databases">
        <authorList>
            <person name="Kim J.K."/>
            <person name="Cheong H.-M."/>
            <person name="Choi Y."/>
            <person name="Hwang K.J."/>
            <person name="Lee S."/>
            <person name="Choi C."/>
        </authorList>
    </citation>
    <scope>NUCLEOTIDE SEQUENCE [LARGE SCALE GENOMIC DNA]</scope>
    <source>
        <strain evidence="5 6">KS 22</strain>
    </source>
</reference>
<dbReference type="Proteomes" id="UP000515679">
    <property type="component" value="Chromosome"/>
</dbReference>
<dbReference type="InterPro" id="IPR027417">
    <property type="entry name" value="P-loop_NTPase"/>
</dbReference>
<evidence type="ECO:0000313" key="5">
    <source>
        <dbReference type="EMBL" id="QMV41112.1"/>
    </source>
</evidence>
<dbReference type="SMART" id="SM00382">
    <property type="entry name" value="AAA"/>
    <property type="match status" value="1"/>
</dbReference>
<name>A0A7G5BVX8_9BACL</name>
<dbReference type="InterPro" id="IPR003959">
    <property type="entry name" value="ATPase_AAA_core"/>
</dbReference>
<dbReference type="AlphaFoldDB" id="A0A7G5BVX8"/>
<dbReference type="Gene3D" id="3.40.50.300">
    <property type="entry name" value="P-loop containing nucleotide triphosphate hydrolases"/>
    <property type="match status" value="1"/>
</dbReference>
<evidence type="ECO:0000256" key="3">
    <source>
        <dbReference type="ARBA" id="ARBA00022840"/>
    </source>
</evidence>
<organism evidence="5 6">
    <name type="scientific">Cohnella cholangitidis</name>
    <dbReference type="NCBI Taxonomy" id="2598458"/>
    <lineage>
        <taxon>Bacteria</taxon>
        <taxon>Bacillati</taxon>
        <taxon>Bacillota</taxon>
        <taxon>Bacilli</taxon>
        <taxon>Bacillales</taxon>
        <taxon>Paenibacillaceae</taxon>
        <taxon>Cohnella</taxon>
    </lineage>
</organism>
<accession>A0A7G5BVX8</accession>
<dbReference type="GO" id="GO:0005524">
    <property type="term" value="F:ATP binding"/>
    <property type="evidence" value="ECO:0007669"/>
    <property type="project" value="UniProtKB-KW"/>
</dbReference>
<protein>
    <submittedName>
        <fullName evidence="5">ATP-binding protein</fullName>
    </submittedName>
</protein>